<dbReference type="RefSeq" id="XP_026204120.1">
    <property type="nucleotide sequence ID" value="XM_026348335.1"/>
</dbReference>
<dbReference type="GeneID" id="113154245"/>
<dbReference type="PANTHER" id="PTHR24207">
    <property type="entry name" value="ZYX102 PROTEIN"/>
    <property type="match status" value="1"/>
</dbReference>
<dbReference type="GO" id="GO:0005925">
    <property type="term" value="C:focal adhesion"/>
    <property type="evidence" value="ECO:0007669"/>
    <property type="project" value="TreeGrafter"/>
</dbReference>
<dbReference type="PROSITE" id="PS50023">
    <property type="entry name" value="LIM_DOMAIN_2"/>
    <property type="match status" value="3"/>
</dbReference>
<dbReference type="SMART" id="SM00132">
    <property type="entry name" value="LIM"/>
    <property type="match status" value="3"/>
</dbReference>
<dbReference type="GO" id="GO:0001725">
    <property type="term" value="C:stress fiber"/>
    <property type="evidence" value="ECO:0007669"/>
    <property type="project" value="TreeGrafter"/>
</dbReference>
<evidence type="ECO:0000259" key="7">
    <source>
        <dbReference type="PROSITE" id="PS50023"/>
    </source>
</evidence>
<evidence type="ECO:0000256" key="3">
    <source>
        <dbReference type="ARBA" id="ARBA00022833"/>
    </source>
</evidence>
<dbReference type="CTD" id="54751"/>
<name>A0A3Q1J6Z7_ANATE</name>
<dbReference type="OrthoDB" id="25414at2759"/>
<reference evidence="8" key="3">
    <citation type="submission" date="2025-09" db="UniProtKB">
        <authorList>
            <consortium name="Ensembl"/>
        </authorList>
    </citation>
    <scope>IDENTIFICATION</scope>
</reference>
<sequence>MLQAVMASAAPPKRMVSSVFITLASPYRATVTQQQPTLQAHSAPAREKHHPAVQHSPSDSILTPRRKKEDHSSFESHRNVDSKDQTHAGTTDRTSDPSCPKTVQPGPSREKLQEDNRAAAELFPPLASPPSSVLSQESVPASLSPAQELSTPLTPEQQPVHNREVETKTPSSGLNKGEQSHGSCKNNQDTDRESKEVCGFCRKPVALSEPAIEALNRTYHDGCFQCRSCHTPLAGRQYYNKAGIPLCEDCYQASLELCWSCGEVITDHVIRALERAYHLSCFTCTTCKQQIGEQAFAQGEVGEVYCLQDYYKKYAPMCSNCNKLIIPKEDGTDSYTVECLGHSYHENCYRCEICVIQLSPEPNERGCYPLDGKLLCKSCHLNVVSGQL</sequence>
<dbReference type="GO" id="GO:0098609">
    <property type="term" value="P:cell-cell adhesion"/>
    <property type="evidence" value="ECO:0007669"/>
    <property type="project" value="TreeGrafter"/>
</dbReference>
<dbReference type="SUPFAM" id="SSF57716">
    <property type="entry name" value="Glucocorticoid receptor-like (DNA-binding domain)"/>
    <property type="match status" value="2"/>
</dbReference>
<keyword evidence="4 5" id="KW-0440">LIM domain</keyword>
<feature type="compositionally biased region" description="Low complexity" evidence="6">
    <location>
        <begin position="119"/>
        <end position="135"/>
    </location>
</feature>
<dbReference type="AlphaFoldDB" id="A0A3Q1J6Z7"/>
<dbReference type="Pfam" id="PF00412">
    <property type="entry name" value="LIM"/>
    <property type="match status" value="3"/>
</dbReference>
<dbReference type="GeneTree" id="ENSGT00940000154273"/>
<keyword evidence="2" id="KW-0677">Repeat</keyword>
<evidence type="ECO:0000256" key="1">
    <source>
        <dbReference type="ARBA" id="ARBA00022723"/>
    </source>
</evidence>
<dbReference type="OMA" id="CEVCVIQ"/>
<reference evidence="8" key="1">
    <citation type="submission" date="2021-04" db="EMBL/GenBank/DDBJ databases">
        <authorList>
            <consortium name="Wellcome Sanger Institute Data Sharing"/>
        </authorList>
    </citation>
    <scope>NUCLEOTIDE SEQUENCE [LARGE SCALE GENOMIC DNA]</scope>
</reference>
<reference evidence="8" key="2">
    <citation type="submission" date="2025-08" db="UniProtKB">
        <authorList>
            <consortium name="Ensembl"/>
        </authorList>
    </citation>
    <scope>IDENTIFICATION</scope>
</reference>
<evidence type="ECO:0000313" key="9">
    <source>
        <dbReference type="Proteomes" id="UP000265040"/>
    </source>
</evidence>
<keyword evidence="9" id="KW-1185">Reference proteome</keyword>
<dbReference type="Ensembl" id="ENSATET00000011100.3">
    <property type="protein sequence ID" value="ENSATEP00000010916.1"/>
    <property type="gene ID" value="ENSATEG00000007656.3"/>
</dbReference>
<keyword evidence="3 5" id="KW-0862">Zinc</keyword>
<evidence type="ECO:0000256" key="4">
    <source>
        <dbReference type="ARBA" id="ARBA00023038"/>
    </source>
</evidence>
<dbReference type="InParanoid" id="A0A3Q1J6Z7"/>
<feature type="domain" description="LIM zinc-binding" evidence="7">
    <location>
        <begin position="317"/>
        <end position="386"/>
    </location>
</feature>
<dbReference type="InterPro" id="IPR001781">
    <property type="entry name" value="Znf_LIM"/>
</dbReference>
<evidence type="ECO:0000256" key="5">
    <source>
        <dbReference type="PROSITE-ProRule" id="PRU00125"/>
    </source>
</evidence>
<evidence type="ECO:0000256" key="6">
    <source>
        <dbReference type="SAM" id="MobiDB-lite"/>
    </source>
</evidence>
<dbReference type="PROSITE" id="PS00478">
    <property type="entry name" value="LIM_DOMAIN_1"/>
    <property type="match status" value="1"/>
</dbReference>
<evidence type="ECO:0000256" key="2">
    <source>
        <dbReference type="ARBA" id="ARBA00022737"/>
    </source>
</evidence>
<feature type="compositionally biased region" description="Basic and acidic residues" evidence="6">
    <location>
        <begin position="108"/>
        <end position="118"/>
    </location>
</feature>
<feature type="domain" description="LIM zinc-binding" evidence="7">
    <location>
        <begin position="256"/>
        <end position="316"/>
    </location>
</feature>
<keyword evidence="1 5" id="KW-0479">Metal-binding</keyword>
<feature type="compositionally biased region" description="Polar residues" evidence="6">
    <location>
        <begin position="136"/>
        <end position="160"/>
    </location>
</feature>
<evidence type="ECO:0000313" key="8">
    <source>
        <dbReference type="Ensembl" id="ENSATEP00000010916.1"/>
    </source>
</evidence>
<accession>A0A3Q1J6Z7</accession>
<feature type="region of interest" description="Disordered" evidence="6">
    <location>
        <begin position="32"/>
        <end position="191"/>
    </location>
</feature>
<dbReference type="GO" id="GO:0046872">
    <property type="term" value="F:metal ion binding"/>
    <property type="evidence" value="ECO:0007669"/>
    <property type="project" value="UniProtKB-KW"/>
</dbReference>
<feature type="domain" description="LIM zinc-binding" evidence="7">
    <location>
        <begin position="196"/>
        <end position="255"/>
    </location>
</feature>
<dbReference type="PANTHER" id="PTHR24207:SF1">
    <property type="entry name" value="FILAMIN-BINDING LIM PROTEIN 1"/>
    <property type="match status" value="1"/>
</dbReference>
<organism evidence="8 9">
    <name type="scientific">Anabas testudineus</name>
    <name type="common">Climbing perch</name>
    <name type="synonym">Anthias testudineus</name>
    <dbReference type="NCBI Taxonomy" id="64144"/>
    <lineage>
        <taxon>Eukaryota</taxon>
        <taxon>Metazoa</taxon>
        <taxon>Chordata</taxon>
        <taxon>Craniata</taxon>
        <taxon>Vertebrata</taxon>
        <taxon>Euteleostomi</taxon>
        <taxon>Actinopterygii</taxon>
        <taxon>Neopterygii</taxon>
        <taxon>Teleostei</taxon>
        <taxon>Neoteleostei</taxon>
        <taxon>Acanthomorphata</taxon>
        <taxon>Anabantaria</taxon>
        <taxon>Anabantiformes</taxon>
        <taxon>Anabantoidei</taxon>
        <taxon>Anabantidae</taxon>
        <taxon>Anabas</taxon>
    </lineage>
</organism>
<dbReference type="Proteomes" id="UP000265040">
    <property type="component" value="Chromosome 5"/>
</dbReference>
<dbReference type="Gene3D" id="2.10.110.10">
    <property type="entry name" value="Cysteine Rich Protein"/>
    <property type="match status" value="3"/>
</dbReference>
<dbReference type="GO" id="GO:0031005">
    <property type="term" value="F:filamin binding"/>
    <property type="evidence" value="ECO:0007669"/>
    <property type="project" value="TreeGrafter"/>
</dbReference>
<dbReference type="FunFam" id="2.10.110.10:FF:000086">
    <property type="entry name" value="Filamin binding LIM protein 1"/>
    <property type="match status" value="1"/>
</dbReference>
<dbReference type="CDD" id="cd09372">
    <property type="entry name" value="LIM2_FBLP-1"/>
    <property type="match status" value="1"/>
</dbReference>
<protein>
    <recommendedName>
        <fullName evidence="7">LIM zinc-binding domain-containing protein</fullName>
    </recommendedName>
</protein>
<proteinExistence type="predicted"/>
<feature type="compositionally biased region" description="Basic and acidic residues" evidence="6">
    <location>
        <begin position="67"/>
        <end position="86"/>
    </location>
</feature>
<dbReference type="RefSeq" id="XP_026204121.1">
    <property type="nucleotide sequence ID" value="XM_026348336.1"/>
</dbReference>